<evidence type="ECO:0000313" key="7">
    <source>
        <dbReference type="Proteomes" id="UP000010880"/>
    </source>
</evidence>
<keyword evidence="7" id="KW-1185">Reference proteome</keyword>
<keyword evidence="3 5" id="KW-1133">Transmembrane helix</keyword>
<evidence type="ECO:0000313" key="6">
    <source>
        <dbReference type="EMBL" id="AGB41322.1"/>
    </source>
</evidence>
<comment type="subcellular location">
    <subcellularLocation>
        <location evidence="5">Cell membrane</location>
        <topology evidence="5">Multi-pass membrane protein</topology>
    </subcellularLocation>
</comment>
<dbReference type="eggNOG" id="COG1615">
    <property type="taxonomic scope" value="Bacteria"/>
</dbReference>
<dbReference type="KEGG" id="hhl:Halha_1377"/>
<organism evidence="6 7">
    <name type="scientific">Halobacteroides halobius (strain ATCC 35273 / DSM 5150 / MD-1)</name>
    <dbReference type="NCBI Taxonomy" id="748449"/>
    <lineage>
        <taxon>Bacteria</taxon>
        <taxon>Bacillati</taxon>
        <taxon>Bacillota</taxon>
        <taxon>Clostridia</taxon>
        <taxon>Halanaerobiales</taxon>
        <taxon>Halobacteroidaceae</taxon>
        <taxon>Halobacteroides</taxon>
    </lineage>
</organism>
<keyword evidence="1 5" id="KW-1003">Cell membrane</keyword>
<dbReference type="PANTHER" id="PTHR39344">
    <property type="entry name" value="UPF0182 PROTEIN SLL1060"/>
    <property type="match status" value="1"/>
</dbReference>
<feature type="transmembrane region" description="Helical" evidence="5">
    <location>
        <begin position="253"/>
        <end position="275"/>
    </location>
</feature>
<keyword evidence="4 5" id="KW-0472">Membrane</keyword>
<sequence length="918" mass="106457">MIRKIIAILITVFIVVNILLSLGINFFIDWLWFESLGFSNSFWTIIQSKISVRLGTWLFISTIILVNLFLTRKKVINFWQRIKTKHQQGKDVIEMNPMNSNKWAKLITPNRINIVYILISLFIGFIFSNFGGWKIILKFINSTSFNKVDPIFQNDIGFYVFKLPFYNLSYQLAMFSLVIAGVISGIVYLITASGDSLFSKLNDKHIKYHLSILLSIFFLLKAWGYRLDMYQLLYSGRGVAFGASYTDINARLLALKILSVITIIIAIFVFTNIFFKNLKFIIGGVVTLVLVSVLVGGIYPQVIQQFVVEPNEIAKETPYLKYNIKFTRQAYNLDNIEERNFPVKEELSYKKIVDNKNLIGNIRLWDKKPLKATYSQLQEIKSYYNFKNIDIDRYKINGKLKQVMLSARELNQDSLANRAQTWVNKRLVFTHGFGVAMSPVNKVTPSGLPKFLIKDIPPESTEINITQPRIYYGEANNGYAIVDTKAKEFDYPKGDINQYTNYQGSGGIKLNTFFKKIIFALKYQTLKIFLNEDITNDSQLMLRRNINKRIRRVAPFLRYDADPYLVISKAGKLYWVQDAYTTTSLYPYSEPQTWGNYIRNSVKVVVNAYSGKMKFYVVDQSDPIIQTYDKIFPELFVSANKMPQDIKKHLRYPKGLFNIQADVYKNYHMQNPRVFYNKEDLWSIPQQTYARRAQNNNSQRWLNSIIEVQPYYALFNLPQEKEASMLLMLPFTPFKKNNMISWLAAKPNGKLVLYEFPKQKLTYGPMQIESRIDQDSSISKQLSLWNQRGSEVIRGNLLTIPVNKSLLYIEPIYLQAEQSELPELKRVVVATSDDLAMATNLRLALQKLFGIKKEFKKDIPIEEAPLVKQPTTIKKLIVEANQLYKEAQTELKAGNWSKYGQLIKKLKDKLKKLKTKVK</sequence>
<protein>
    <recommendedName>
        <fullName evidence="5">UPF0182 protein Halha_1377</fullName>
    </recommendedName>
</protein>
<dbReference type="RefSeq" id="WP_015327044.1">
    <property type="nucleotide sequence ID" value="NC_019978.1"/>
</dbReference>
<feature type="transmembrane region" description="Helical" evidence="5">
    <location>
        <begin position="7"/>
        <end position="32"/>
    </location>
</feature>
<accession>L0K7T9</accession>
<feature type="transmembrane region" description="Helical" evidence="5">
    <location>
        <begin position="52"/>
        <end position="71"/>
    </location>
</feature>
<feature type="transmembrane region" description="Helical" evidence="5">
    <location>
        <begin position="280"/>
        <end position="299"/>
    </location>
</feature>
<dbReference type="EMBL" id="CP003359">
    <property type="protein sequence ID" value="AGB41322.1"/>
    <property type="molecule type" value="Genomic_DNA"/>
</dbReference>
<evidence type="ECO:0000256" key="1">
    <source>
        <dbReference type="ARBA" id="ARBA00022475"/>
    </source>
</evidence>
<feature type="transmembrane region" description="Helical" evidence="5">
    <location>
        <begin position="172"/>
        <end position="194"/>
    </location>
</feature>
<dbReference type="Pfam" id="PF03699">
    <property type="entry name" value="UPF0182"/>
    <property type="match status" value="1"/>
</dbReference>
<dbReference type="PANTHER" id="PTHR39344:SF1">
    <property type="entry name" value="UPF0182 PROTEIN SLL1060"/>
    <property type="match status" value="1"/>
</dbReference>
<dbReference type="InterPro" id="IPR005372">
    <property type="entry name" value="UPF0182"/>
</dbReference>
<comment type="similarity">
    <text evidence="5">Belongs to the UPF0182 family.</text>
</comment>
<reference evidence="7" key="1">
    <citation type="submission" date="2012-02" db="EMBL/GenBank/DDBJ databases">
        <title>The complete genome of Halobacteroides halobius DSM 5150.</title>
        <authorList>
            <person name="Lucas S."/>
            <person name="Copeland A."/>
            <person name="Lapidus A."/>
            <person name="Glavina del Rio T."/>
            <person name="Dalin E."/>
            <person name="Tice H."/>
            <person name="Bruce D."/>
            <person name="Goodwin L."/>
            <person name="Pitluck S."/>
            <person name="Peters L."/>
            <person name="Mikhailova N."/>
            <person name="Gu W."/>
            <person name="Kyrpides N."/>
            <person name="Mavromatis K."/>
            <person name="Ivanova N."/>
            <person name="Brettin T."/>
            <person name="Detter J.C."/>
            <person name="Han C."/>
            <person name="Larimer F."/>
            <person name="Land M."/>
            <person name="Hauser L."/>
            <person name="Markowitz V."/>
            <person name="Cheng J.-F."/>
            <person name="Hugenholtz P."/>
            <person name="Woyke T."/>
            <person name="Wu D."/>
            <person name="Tindall B."/>
            <person name="Pomrenke H."/>
            <person name="Brambilla E."/>
            <person name="Klenk H.-P."/>
            <person name="Eisen J.A."/>
        </authorList>
    </citation>
    <scope>NUCLEOTIDE SEQUENCE [LARGE SCALE GENOMIC DNA]</scope>
    <source>
        <strain evidence="7">ATCC 35273 / DSM 5150 / MD-1</strain>
    </source>
</reference>
<evidence type="ECO:0000256" key="2">
    <source>
        <dbReference type="ARBA" id="ARBA00022692"/>
    </source>
</evidence>
<dbReference type="PATRIC" id="fig|748449.3.peg.1332"/>
<dbReference type="GO" id="GO:0005886">
    <property type="term" value="C:plasma membrane"/>
    <property type="evidence" value="ECO:0007669"/>
    <property type="project" value="UniProtKB-SubCell"/>
</dbReference>
<dbReference type="AlphaFoldDB" id="L0K7T9"/>
<keyword evidence="2 5" id="KW-0812">Transmembrane</keyword>
<gene>
    <name evidence="6" type="ordered locus">Halha_1377</name>
</gene>
<dbReference type="Proteomes" id="UP000010880">
    <property type="component" value="Chromosome"/>
</dbReference>
<proteinExistence type="inferred from homology"/>
<dbReference type="GO" id="GO:0005576">
    <property type="term" value="C:extracellular region"/>
    <property type="evidence" value="ECO:0007669"/>
    <property type="project" value="TreeGrafter"/>
</dbReference>
<evidence type="ECO:0000256" key="5">
    <source>
        <dbReference type="HAMAP-Rule" id="MF_01600"/>
    </source>
</evidence>
<feature type="transmembrane region" description="Helical" evidence="5">
    <location>
        <begin position="114"/>
        <end position="136"/>
    </location>
</feature>
<dbReference type="HOGENOM" id="CLU_007733_0_0_9"/>
<evidence type="ECO:0000256" key="3">
    <source>
        <dbReference type="ARBA" id="ARBA00022989"/>
    </source>
</evidence>
<feature type="transmembrane region" description="Helical" evidence="5">
    <location>
        <begin position="206"/>
        <end position="225"/>
    </location>
</feature>
<dbReference type="HAMAP" id="MF_01600">
    <property type="entry name" value="UPF0182"/>
    <property type="match status" value="1"/>
</dbReference>
<dbReference type="STRING" id="748449.Halha_1377"/>
<evidence type="ECO:0000256" key="4">
    <source>
        <dbReference type="ARBA" id="ARBA00023136"/>
    </source>
</evidence>
<name>L0K7T9_HALHC</name>
<dbReference type="OrthoDB" id="9763654at2"/>